<dbReference type="RefSeq" id="WP_377386050.1">
    <property type="nucleotide sequence ID" value="NZ_JBHSAN010000006.1"/>
</dbReference>
<dbReference type="SUPFAM" id="SSF51735">
    <property type="entry name" value="NAD(P)-binding Rossmann-fold domains"/>
    <property type="match status" value="1"/>
</dbReference>
<keyword evidence="3" id="KW-1185">Reference proteome</keyword>
<feature type="domain" description="NAD(P)-binding" evidence="1">
    <location>
        <begin position="11"/>
        <end position="187"/>
    </location>
</feature>
<dbReference type="Proteomes" id="UP001597478">
    <property type="component" value="Unassembled WGS sequence"/>
</dbReference>
<comment type="caution">
    <text evidence="2">The sequence shown here is derived from an EMBL/GenBank/DDBJ whole genome shotgun (WGS) entry which is preliminary data.</text>
</comment>
<dbReference type="InterPro" id="IPR036291">
    <property type="entry name" value="NAD(P)-bd_dom_sf"/>
</dbReference>
<reference evidence="3" key="1">
    <citation type="journal article" date="2019" name="Int. J. Syst. Evol. Microbiol.">
        <title>The Global Catalogue of Microorganisms (GCM) 10K type strain sequencing project: providing services to taxonomists for standard genome sequencing and annotation.</title>
        <authorList>
            <consortium name="The Broad Institute Genomics Platform"/>
            <consortium name="The Broad Institute Genome Sequencing Center for Infectious Disease"/>
            <person name="Wu L."/>
            <person name="Ma J."/>
        </authorList>
    </citation>
    <scope>NUCLEOTIDE SEQUENCE [LARGE SCALE GENOMIC DNA]</scope>
    <source>
        <strain evidence="3">IBRC-M 10906</strain>
    </source>
</reference>
<dbReference type="Pfam" id="PF13460">
    <property type="entry name" value="NAD_binding_10"/>
    <property type="match status" value="1"/>
</dbReference>
<dbReference type="PANTHER" id="PTHR43162">
    <property type="match status" value="1"/>
</dbReference>
<dbReference type="Gene3D" id="3.90.25.10">
    <property type="entry name" value="UDP-galactose 4-epimerase, domain 1"/>
    <property type="match status" value="1"/>
</dbReference>
<evidence type="ECO:0000313" key="2">
    <source>
        <dbReference type="EMBL" id="MFD2799247.1"/>
    </source>
</evidence>
<organism evidence="2 3">
    <name type="scientific">Prauserella oleivorans</name>
    <dbReference type="NCBI Taxonomy" id="1478153"/>
    <lineage>
        <taxon>Bacteria</taxon>
        <taxon>Bacillati</taxon>
        <taxon>Actinomycetota</taxon>
        <taxon>Actinomycetes</taxon>
        <taxon>Pseudonocardiales</taxon>
        <taxon>Pseudonocardiaceae</taxon>
        <taxon>Prauserella</taxon>
    </lineage>
</organism>
<accession>A0ABW5W609</accession>
<dbReference type="InterPro" id="IPR016040">
    <property type="entry name" value="NAD(P)-bd_dom"/>
</dbReference>
<dbReference type="Gene3D" id="3.30.70.100">
    <property type="match status" value="2"/>
</dbReference>
<proteinExistence type="predicted"/>
<dbReference type="EMBL" id="JBHUOF010000007">
    <property type="protein sequence ID" value="MFD2799247.1"/>
    <property type="molecule type" value="Genomic_DNA"/>
</dbReference>
<sequence>MSEPRTILVAGATGTVGRHVTAGLTDRGVRVRALTRDPAAAELPADVEAVPGSPFDPAGLEPWLDGVSGVFLMMPGFDDVAAVRETVRVIARHVRHVVFLSSGAVRDGVPAAGQSGAIARAHAEVEEAIRDSGITWTFLRPYRFATGILHWGEAIRAGAPVPAVLPHVPVTLLDERDIAAVAVHALTEDGHAGARYELTGPEPLTPVQQLAIIGEVSGRRIPWTERPAEDWIRTVLGRDATDVEVAGMRASIEDSAASVTDTITQVTGRPARTFRQWVLEHTHELTGPLPEVRRDDAGFVLVSIWRVADPARQRAAASAALDDWRDRPWPAGLLAHSVLLGTDGHTLLHYSQWADDGAVEAFRRADRRRRNDAIDAVVPGIERLTATGYRRYRSAVPDRPIEPGVVVLVSFAIDSAAVGARFVDALLTRHPVHTGERPPDGMGGNHFHLAVDGSRVLNYAEFTDEAAHQRVVDTRLRAGDDVPGLIAATPGLTPLGFERFLPYGTRYGRG</sequence>
<dbReference type="PANTHER" id="PTHR43162:SF1">
    <property type="entry name" value="PRESTALK A DIFFERENTIATION PROTEIN A"/>
    <property type="match status" value="1"/>
</dbReference>
<evidence type="ECO:0000313" key="3">
    <source>
        <dbReference type="Proteomes" id="UP001597478"/>
    </source>
</evidence>
<name>A0ABW5W609_9PSEU</name>
<evidence type="ECO:0000259" key="1">
    <source>
        <dbReference type="Pfam" id="PF13460"/>
    </source>
</evidence>
<dbReference type="Gene3D" id="3.40.50.720">
    <property type="entry name" value="NAD(P)-binding Rossmann-like Domain"/>
    <property type="match status" value="1"/>
</dbReference>
<gene>
    <name evidence="2" type="ORF">ACFS2C_07585</name>
</gene>
<dbReference type="InterPro" id="IPR051604">
    <property type="entry name" value="Ergot_Alk_Oxidoreductase"/>
</dbReference>
<protein>
    <submittedName>
        <fullName evidence="2">SDR family oxidoreductase</fullName>
    </submittedName>
</protein>